<comment type="caution">
    <text evidence="2">The sequence shown here is derived from an EMBL/GenBank/DDBJ whole genome shotgun (WGS) entry which is preliminary data.</text>
</comment>
<reference evidence="2" key="1">
    <citation type="submission" date="2021-02" db="EMBL/GenBank/DDBJ databases">
        <title>First Annotated Genome of the Yellow-green Alga Tribonema minus.</title>
        <authorList>
            <person name="Mahan K.M."/>
        </authorList>
    </citation>
    <scope>NUCLEOTIDE SEQUENCE</scope>
    <source>
        <strain evidence="2">UTEX B ZZ1240</strain>
    </source>
</reference>
<sequence length="115" mass="12681">MPCAHARIAGAYACRRGGGRGSGALAMASDFQDNPQGLEVGQSVRVLAMEQRFYHIQQFKDEGLDATGFEGVIKEIKLTSKKTGAEITANRPVLVTFTEPYKFIAHFEFEELERA</sequence>
<dbReference type="Pfam" id="PF02941">
    <property type="entry name" value="FeThRed_A"/>
    <property type="match status" value="1"/>
</dbReference>
<organism evidence="2 3">
    <name type="scientific">Tribonema minus</name>
    <dbReference type="NCBI Taxonomy" id="303371"/>
    <lineage>
        <taxon>Eukaryota</taxon>
        <taxon>Sar</taxon>
        <taxon>Stramenopiles</taxon>
        <taxon>Ochrophyta</taxon>
        <taxon>PX clade</taxon>
        <taxon>Xanthophyceae</taxon>
        <taxon>Tribonematales</taxon>
        <taxon>Tribonemataceae</taxon>
        <taxon>Tribonema</taxon>
    </lineage>
</organism>
<gene>
    <name evidence="2" type="ORF">JKP88DRAFT_281651</name>
</gene>
<evidence type="ECO:0000313" key="2">
    <source>
        <dbReference type="EMBL" id="KAG5177838.1"/>
    </source>
</evidence>
<name>A0A835YNN2_9STRA</name>
<dbReference type="SUPFAM" id="SSF50090">
    <property type="entry name" value="Electron transport accessory proteins"/>
    <property type="match status" value="1"/>
</dbReference>
<dbReference type="AlphaFoldDB" id="A0A835YNN2"/>
<dbReference type="Gene3D" id="2.30.30.50">
    <property type="match status" value="1"/>
</dbReference>
<protein>
    <recommendedName>
        <fullName evidence="1">Ferredoxin thioredoxin reductase alpha chain domain-containing protein</fullName>
    </recommendedName>
</protein>
<feature type="domain" description="Ferredoxin thioredoxin reductase alpha chain" evidence="1">
    <location>
        <begin position="40"/>
        <end position="111"/>
    </location>
</feature>
<dbReference type="InterPro" id="IPR004207">
    <property type="entry name" value="Fd_thioredoxin_Rdtase_alpha"/>
</dbReference>
<dbReference type="Proteomes" id="UP000664859">
    <property type="component" value="Unassembled WGS sequence"/>
</dbReference>
<dbReference type="EMBL" id="JAFCMP010000521">
    <property type="protein sequence ID" value="KAG5177838.1"/>
    <property type="molecule type" value="Genomic_DNA"/>
</dbReference>
<dbReference type="OrthoDB" id="1916328at2759"/>
<keyword evidence="3" id="KW-1185">Reference proteome</keyword>
<evidence type="ECO:0000259" key="1">
    <source>
        <dbReference type="Pfam" id="PF02941"/>
    </source>
</evidence>
<evidence type="ECO:0000313" key="3">
    <source>
        <dbReference type="Proteomes" id="UP000664859"/>
    </source>
</evidence>
<dbReference type="InterPro" id="IPR008990">
    <property type="entry name" value="Elect_transpt_acc-like_dom_sf"/>
</dbReference>
<proteinExistence type="predicted"/>
<dbReference type="GO" id="GO:0015979">
    <property type="term" value="P:photosynthesis"/>
    <property type="evidence" value="ECO:0007669"/>
    <property type="project" value="InterPro"/>
</dbReference>
<accession>A0A835YNN2</accession>